<feature type="region of interest" description="Disordered" evidence="1">
    <location>
        <begin position="2749"/>
        <end position="2897"/>
    </location>
</feature>
<name>A0ABD1JKY7_9TELE</name>
<feature type="compositionally biased region" description="Basic and acidic residues" evidence="1">
    <location>
        <begin position="2685"/>
        <end position="2697"/>
    </location>
</feature>
<keyword evidence="3" id="KW-1185">Reference proteome</keyword>
<dbReference type="InterPro" id="IPR028236">
    <property type="entry name" value="CPLANE1"/>
</dbReference>
<feature type="compositionally biased region" description="Basic and acidic residues" evidence="1">
    <location>
        <begin position="2865"/>
        <end position="2892"/>
    </location>
</feature>
<feature type="region of interest" description="Disordered" evidence="1">
    <location>
        <begin position="2685"/>
        <end position="2713"/>
    </location>
</feature>
<feature type="region of interest" description="Disordered" evidence="1">
    <location>
        <begin position="1905"/>
        <end position="1924"/>
    </location>
</feature>
<feature type="region of interest" description="Disordered" evidence="1">
    <location>
        <begin position="2219"/>
        <end position="2259"/>
    </location>
</feature>
<feature type="compositionally biased region" description="Basic and acidic residues" evidence="1">
    <location>
        <begin position="1098"/>
        <end position="1110"/>
    </location>
</feature>
<feature type="region of interest" description="Disordered" evidence="1">
    <location>
        <begin position="1500"/>
        <end position="1554"/>
    </location>
</feature>
<sequence length="2962" mass="322070">MSVTQVLFVSTQNFVSVSTGLGGCGSKNLSIPAKYVRSYWVANVCWSPGGLFLACVLKRGSLLMLMRLGELLTLSSTGCDIDFGPAHFLPLHPLVTYRPPAPLGADGNVSSSSASLRDVFRQRYSVTWHPRTPLLILSDGYNVTLLRALGMPTPTALVSSLLLDTAHWLEQARALLLQTQPQAHLESLSSLKFTSSLQALKDRVTPVPSLPLCVQDDGTMEDLQEAYEKAQADAEDDCPIDGQYSGVRREDGGSLEFASMFDTLHAQPDLLAGASRSSQGSLLPLHSGLDMAQRSLLGAWALMLALGGRVEQRPRLLRYAVCCASRLALLLHLGDGPAGKKKGKRSYGSWVTQVANLYQMLLSFLSWDGPRAGGGSGVHALVELSRSFTELLLSASPDFPLSSHRLAAASGLLQTAARSMDDAYAQRPRPLPQHSHPSDRYCTPLLQEQDGATDPGPAHACPQRPSARLGIVWQGLYKQALQYQAVLQSQTGVQSPSKEQQKVLATLCLIQGELQRAGVTLAEDPALRCPAGEELFLQGAYTQSVECWRAELWAEQERASTTGTSAPRSCYLQTRFGLALLYAHLHQYHLREAQALADHMAQRLLQEPGQGTEPPGETGTEECGCGSWPPVRVHPEAACAVVQSLGRFMAAYFANQPLAIRPAHCVDLLDPLHFPQAAGPRVVALSQQSVSAAVRSQQLSEQWTVGYALELMLIGGLLPEAVWLTSRLGDWTTAAALSLAYSNYCTENELLSRLRWKELHLPTELQPGSIFQAQLEALLGPVSSTAAQERDPHRHLSDPVEEADEEQLCLCMQELLKASVMARVDVLSRPIGQLLAVAKEMSSELQALVPTALYLPAPPLYCPQPSPTAQERSGDVGLHAERACRLRVSAVLRKALLLMRAARCALPAAQWYIRRLQRCHKNYRKIRKLPVLKEALLPEGLKRFLSQSGFFRREAAGDVYMDPIIVQILTCFRELCGLLWMLHIRDQLTVSCRKYQAARNHGRDSEMGSCGDWGLCEEAVRWACRLLPFSRFLCAEELLQDLLLSLLAQLPPTPMVAETLVRAFPEEEQSVRVALREKYTTLLHTLRPCPVVQPTTPHDGESDTNTEKQEMSSLLKTCRKQRTKYLCRTAKHMARVQPHLWEREEGGEERAEPPSAPDRLSLGASVSSLTETTAATLTSNTDGTTPQALSPDLQAGPRHSTLKPKAHGSSKEANKQKPSSRQHESDGSTAPVVGSWEFELEDEEYLRFLELFLSYLLERGGGGGRASEEAELPLIGCFWARLRERELHSLGFDVLTTLKRRQRDVRKGATRPSAHADQAPQLPVFRAGRCFFHSQQTRTASPERPPSSTSRPSSLPHIQPCPASSPGLWGSKHRMGVTLELSPSPNLASSKALAFSPSLELRQELDPQLEARFPTLGRLLEWMSRWADRRVLLRRMEEQRGGAGGGAARPVIRAKASAPAVLTALLLLERRYSAALLAAEKSHMRVPEVELTVTPVLQLPTCSGERKEQSDEEKDRERQQQQQARERERESSVDTGYPGSVGTPITLPDTDLQQPQGSEACELLDVQSESEGSNLGSVTSDPGSVEGAPQPPTQGSNMADAYSSEEEHSLVEEELDSPSARSPSPLSTGQSGQALTLADLVYADSPERLPVITHPEEDHLSKHRPVEANIKTVDIPIREAAVPAAPEQAEPLLPGPHPPVAPQGSSLPPGSTHPAMPSTNPAPGPAPDTANANPVTQLVQDELFRLVQLQQINFMSLMQVVGASFANLPFSQARLPVAQSTLLPQPNPPSALSGPLSHPTPFPSQPNIAQTPLLSQPQAGPSSRHTQPVLPLGPQLAAAPSHVHDSQAPTPQAQQTRGTESAALPTQQSSQGNHQQDMQPLTINSGPGRRTQADSIPASQGLLTTVGSSVTPTLPPGGSTQNIPSLIPPETIPSRPAGLLLLQLPPPPPALLQTPLPGPVREAWGPHLPDRHPPTQQQPASAHRWPERATALPGDLRLRSASGGPRLLPPPQHAAPAHGLTLLHLRPSPSLPVSLPLIPQPAPAPVSAPAPAPAPLLNPAGMGPFPRLQLLQRGLDPPSTGRSSGPPLRTPRLIPLEQLLTWGGGGSQGSQAAPPLLKASIPISTHDPRHSHPVCSTPSTHRQRRREEREKDKERTGKRLEVSFRPEDSIIPPAEPEMEAPSAGDGFVLPLGSCDSVLTGQRLLAASYATTAELHAYASTQKRPPELQDAGTNTEPDKCTSAQPSSPAHSTAPQPEREVADAAACLPPELFLDLRFPRGEGSPHTPDPVQGDKGRRFINVIDLEDGAMLQELPLRPAPTTTTTTTTAAAEPASSLTSAELHLLAASVTNATHTPPPQQQQPAKQQELDELFGYARAQKPENERPPLHTSCPAIPGPSEGLPSAHQESPPPALEECRGDALTRSLLEKPLWGHAQLGHSQASPSQVTVRHASARLSEMDRQLAALQSIADQMDRDFADTRLLVRTIDSLSPGFLNRAKEQTHSLPLEVTKAAKSLVRGASTRPTLGLTDVLEEDEETLSTSAAAAGRPGVKRGRSPLLSQPPSSRISAHQRHPSSTAIREQTMWDTSQDFTGTIGDQSGSRLAEDTLGLSGLSDVADILGDLVRDGGLSPSALGLSHTQAARLNRLGARGQQPQQPLQGQRLEQERRELRAWMRRKQRERLVEYRRQRDERRAQERKPFISTAQLKPNSRDVSINRRLKQEKDKVALLEHHAQRASEAYSLMSDLLTTPTPLPTVAPRPKSTSPASAKISIRSRSQSAGRISKSPGAARSLSSPGRTAIPPQRLMGTSLNVSRSSRLGLHRPASALPRDRLSQVTRRGMLTYSRGRSEASLKETQRRPLSQSPTGRKMERNGQPGEERGRKQRREVEDTEGRELLSPWDPPLEIRRILGLDIQDSEQQGARGTENDLDALENLSDSTGSILSKINWDEIEKMVADVEEDDHYM</sequence>
<feature type="compositionally biased region" description="Polar residues" evidence="1">
    <location>
        <begin position="2804"/>
        <end position="2814"/>
    </location>
</feature>
<feature type="compositionally biased region" description="Polar residues" evidence="1">
    <location>
        <begin position="1619"/>
        <end position="1633"/>
    </location>
</feature>
<comment type="caution">
    <text evidence="2">The sequence shown here is derived from an EMBL/GenBank/DDBJ whole genome shotgun (WGS) entry which is preliminary data.</text>
</comment>
<feature type="compositionally biased region" description="Polar residues" evidence="1">
    <location>
        <begin position="1567"/>
        <end position="1582"/>
    </location>
</feature>
<dbReference type="PANTHER" id="PTHR14492">
    <property type="entry name" value="JBTS17"/>
    <property type="match status" value="1"/>
</dbReference>
<feature type="compositionally biased region" description="Basic and acidic residues" evidence="1">
    <location>
        <begin position="2844"/>
        <end position="2855"/>
    </location>
</feature>
<protein>
    <recommendedName>
        <fullName evidence="4">Ciliogenesis and planar polarity effector 1</fullName>
    </recommendedName>
</protein>
<feature type="region of interest" description="Disordered" evidence="1">
    <location>
        <begin position="2274"/>
        <end position="2294"/>
    </location>
</feature>
<accession>A0ABD1JKY7</accession>
<feature type="region of interest" description="Disordered" evidence="1">
    <location>
        <begin position="2309"/>
        <end position="2333"/>
    </location>
</feature>
<feature type="region of interest" description="Disordered" evidence="1">
    <location>
        <begin position="1090"/>
        <end position="1113"/>
    </location>
</feature>
<feature type="region of interest" description="Disordered" evidence="1">
    <location>
        <begin position="1781"/>
        <end position="1894"/>
    </location>
</feature>
<evidence type="ECO:0000313" key="3">
    <source>
        <dbReference type="Proteomes" id="UP001591681"/>
    </source>
</evidence>
<feature type="region of interest" description="Disordered" evidence="1">
    <location>
        <begin position="1176"/>
        <end position="1230"/>
    </location>
</feature>
<dbReference type="Pfam" id="PF15392">
    <property type="entry name" value="Joubert"/>
    <property type="match status" value="1"/>
</dbReference>
<feature type="region of interest" description="Disordered" evidence="1">
    <location>
        <begin position="2121"/>
        <end position="2184"/>
    </location>
</feature>
<feature type="compositionally biased region" description="Polar residues" evidence="1">
    <location>
        <begin position="2700"/>
        <end position="2711"/>
    </location>
</feature>
<feature type="compositionally biased region" description="Polar residues" evidence="1">
    <location>
        <begin position="1847"/>
        <end position="1885"/>
    </location>
</feature>
<feature type="compositionally biased region" description="Low complexity" evidence="1">
    <location>
        <begin position="2311"/>
        <end position="2333"/>
    </location>
</feature>
<feature type="compositionally biased region" description="Polar residues" evidence="1">
    <location>
        <begin position="2230"/>
        <end position="2253"/>
    </location>
</feature>
<feature type="region of interest" description="Disordered" evidence="1">
    <location>
        <begin position="1966"/>
        <end position="1986"/>
    </location>
</feature>
<evidence type="ECO:0000256" key="1">
    <source>
        <dbReference type="SAM" id="MobiDB-lite"/>
    </source>
</evidence>
<feature type="compositionally biased region" description="Basic and acidic residues" evidence="1">
    <location>
        <begin position="1209"/>
        <end position="1226"/>
    </location>
</feature>
<feature type="compositionally biased region" description="Low complexity" evidence="1">
    <location>
        <begin position="1176"/>
        <end position="1185"/>
    </location>
</feature>
<evidence type="ECO:0008006" key="4">
    <source>
        <dbReference type="Google" id="ProtNLM"/>
    </source>
</evidence>
<feature type="compositionally biased region" description="Polar residues" evidence="1">
    <location>
        <begin position="1805"/>
        <end position="1826"/>
    </location>
</feature>
<feature type="compositionally biased region" description="Low complexity" evidence="1">
    <location>
        <begin position="1337"/>
        <end position="1356"/>
    </location>
</feature>
<feature type="region of interest" description="Disordered" evidence="1">
    <location>
        <begin position="2531"/>
        <end position="2580"/>
    </location>
</feature>
<feature type="compositionally biased region" description="Basic and acidic residues" evidence="1">
    <location>
        <begin position="1140"/>
        <end position="1152"/>
    </location>
</feature>
<feature type="region of interest" description="Disordered" evidence="1">
    <location>
        <begin position="1567"/>
        <end position="1633"/>
    </location>
</feature>
<feature type="region of interest" description="Disordered" evidence="1">
    <location>
        <begin position="2055"/>
        <end position="2091"/>
    </location>
</feature>
<feature type="compositionally biased region" description="Basic and acidic residues" evidence="1">
    <location>
        <begin position="1504"/>
        <end position="1532"/>
    </location>
</feature>
<feature type="compositionally biased region" description="Low complexity" evidence="1">
    <location>
        <begin position="2554"/>
        <end position="2566"/>
    </location>
</feature>
<feature type="region of interest" description="Disordered" evidence="1">
    <location>
        <begin position="1138"/>
        <end position="1162"/>
    </location>
</feature>
<evidence type="ECO:0000313" key="2">
    <source>
        <dbReference type="EMBL" id="KAL2087747.1"/>
    </source>
</evidence>
<feature type="region of interest" description="Disordered" evidence="1">
    <location>
        <begin position="2380"/>
        <end position="2413"/>
    </location>
</feature>
<dbReference type="EMBL" id="JBHFQA010000014">
    <property type="protein sequence ID" value="KAL2087747.1"/>
    <property type="molecule type" value="Genomic_DNA"/>
</dbReference>
<proteinExistence type="predicted"/>
<dbReference type="Proteomes" id="UP001591681">
    <property type="component" value="Unassembled WGS sequence"/>
</dbReference>
<dbReference type="PANTHER" id="PTHR14492:SF4">
    <property type="entry name" value="CILIOGENESIS AND PLANAR POLARITY EFFECTOR 1"/>
    <property type="match status" value="1"/>
</dbReference>
<organism evidence="2 3">
    <name type="scientific">Coilia grayii</name>
    <name type="common">Gray's grenadier anchovy</name>
    <dbReference type="NCBI Taxonomy" id="363190"/>
    <lineage>
        <taxon>Eukaryota</taxon>
        <taxon>Metazoa</taxon>
        <taxon>Chordata</taxon>
        <taxon>Craniata</taxon>
        <taxon>Vertebrata</taxon>
        <taxon>Euteleostomi</taxon>
        <taxon>Actinopterygii</taxon>
        <taxon>Neopterygii</taxon>
        <taxon>Teleostei</taxon>
        <taxon>Clupei</taxon>
        <taxon>Clupeiformes</taxon>
        <taxon>Clupeoidei</taxon>
        <taxon>Engraulidae</taxon>
        <taxon>Coilinae</taxon>
        <taxon>Coilia</taxon>
    </lineage>
</organism>
<reference evidence="2 3" key="1">
    <citation type="submission" date="2024-09" db="EMBL/GenBank/DDBJ databases">
        <title>A chromosome-level genome assembly of Gray's grenadier anchovy, Coilia grayii.</title>
        <authorList>
            <person name="Fu Z."/>
        </authorList>
    </citation>
    <scope>NUCLEOTIDE SEQUENCE [LARGE SCALE GENOMIC DNA]</scope>
    <source>
        <strain evidence="2">G4</strain>
        <tissue evidence="2">Muscle</tissue>
    </source>
</reference>
<feature type="compositionally biased region" description="Basic and acidic residues" evidence="1">
    <location>
        <begin position="2145"/>
        <end position="2168"/>
    </location>
</feature>
<feature type="region of interest" description="Disordered" evidence="1">
    <location>
        <begin position="1335"/>
        <end position="1369"/>
    </location>
</feature>
<feature type="region of interest" description="Disordered" evidence="1">
    <location>
        <begin position="1688"/>
        <end position="1732"/>
    </location>
</feature>
<gene>
    <name evidence="2" type="ORF">ACEWY4_016575</name>
</gene>